<dbReference type="PROSITE" id="PS50217">
    <property type="entry name" value="BZIP"/>
    <property type="match status" value="1"/>
</dbReference>
<evidence type="ECO:0000313" key="4">
    <source>
        <dbReference type="Proteomes" id="UP000070133"/>
    </source>
</evidence>
<reference evidence="3 4" key="1">
    <citation type="submission" date="2015-07" db="EMBL/GenBank/DDBJ databases">
        <title>Comparative genomics of the Sigatoka disease complex on banana suggests a link between parallel evolutionary changes in Pseudocercospora fijiensis and Pseudocercospora eumusae and increased virulence on the banana host.</title>
        <authorList>
            <person name="Chang T.-C."/>
            <person name="Salvucci A."/>
            <person name="Crous P.W."/>
            <person name="Stergiopoulos I."/>
        </authorList>
    </citation>
    <scope>NUCLEOTIDE SEQUENCE [LARGE SCALE GENOMIC DNA]</scope>
    <source>
        <strain evidence="3 4">CBS 114824</strain>
    </source>
</reference>
<evidence type="ECO:0000313" key="3">
    <source>
        <dbReference type="EMBL" id="KXT06079.1"/>
    </source>
</evidence>
<feature type="region of interest" description="Disordered" evidence="1">
    <location>
        <begin position="92"/>
        <end position="118"/>
    </location>
</feature>
<proteinExistence type="predicted"/>
<feature type="domain" description="BZIP" evidence="2">
    <location>
        <begin position="107"/>
        <end position="163"/>
    </location>
</feature>
<dbReference type="Proteomes" id="UP000070133">
    <property type="component" value="Unassembled WGS sequence"/>
</dbReference>
<feature type="compositionally biased region" description="Low complexity" evidence="1">
    <location>
        <begin position="58"/>
        <end position="71"/>
    </location>
</feature>
<evidence type="ECO:0000256" key="1">
    <source>
        <dbReference type="SAM" id="MobiDB-lite"/>
    </source>
</evidence>
<feature type="region of interest" description="Disordered" evidence="1">
    <location>
        <begin position="50"/>
        <end position="72"/>
    </location>
</feature>
<comment type="caution">
    <text evidence="3">The sequence shown here is derived from an EMBL/GenBank/DDBJ whole genome shotgun (WGS) entry which is preliminary data.</text>
</comment>
<dbReference type="InterPro" id="IPR046347">
    <property type="entry name" value="bZIP_sf"/>
</dbReference>
<organism evidence="3 4">
    <name type="scientific">Pseudocercospora eumusae</name>
    <dbReference type="NCBI Taxonomy" id="321146"/>
    <lineage>
        <taxon>Eukaryota</taxon>
        <taxon>Fungi</taxon>
        <taxon>Dikarya</taxon>
        <taxon>Ascomycota</taxon>
        <taxon>Pezizomycotina</taxon>
        <taxon>Dothideomycetes</taxon>
        <taxon>Dothideomycetidae</taxon>
        <taxon>Mycosphaerellales</taxon>
        <taxon>Mycosphaerellaceae</taxon>
        <taxon>Pseudocercospora</taxon>
    </lineage>
</organism>
<keyword evidence="4" id="KW-1185">Reference proteome</keyword>
<dbReference type="SMART" id="SM00338">
    <property type="entry name" value="BRLZ"/>
    <property type="match status" value="1"/>
</dbReference>
<dbReference type="GO" id="GO:0003700">
    <property type="term" value="F:DNA-binding transcription factor activity"/>
    <property type="evidence" value="ECO:0007669"/>
    <property type="project" value="InterPro"/>
</dbReference>
<name>A0A139HUI5_9PEZI</name>
<gene>
    <name evidence="3" type="ORF">AC578_1368</name>
</gene>
<dbReference type="Gene3D" id="1.20.5.170">
    <property type="match status" value="1"/>
</dbReference>
<dbReference type="AlphaFoldDB" id="A0A139HUI5"/>
<dbReference type="SUPFAM" id="SSF57959">
    <property type="entry name" value="Leucine zipper domain"/>
    <property type="match status" value="1"/>
</dbReference>
<accession>A0A139HUI5</accession>
<evidence type="ECO:0000259" key="2">
    <source>
        <dbReference type="PROSITE" id="PS50217"/>
    </source>
</evidence>
<dbReference type="EMBL" id="LFZN01000008">
    <property type="protein sequence ID" value="KXT06079.1"/>
    <property type="molecule type" value="Genomic_DNA"/>
</dbReference>
<dbReference type="InterPro" id="IPR004827">
    <property type="entry name" value="bZIP"/>
</dbReference>
<protein>
    <recommendedName>
        <fullName evidence="2">BZIP domain-containing protein</fullName>
    </recommendedName>
</protein>
<sequence length="171" mass="19720">MTSNINTYHQWYSDHPTIPELPQHEFQDFHAHDDPHPHWLSTYYSTDCDPSLNSSNTSSPEISYSVPSSHSQFRNSEDYLDFQRIGTPQTTLDDEEFEPSTQVGGGAKKRVRKREQNRATQRAYRDRQRGKMAELQAKILALVAQNEELQARNFMLEAAFRQMMANRAVGG</sequence>
<dbReference type="OrthoDB" id="3639912at2759"/>
<dbReference type="CDD" id="cd14686">
    <property type="entry name" value="bZIP"/>
    <property type="match status" value="1"/>
</dbReference>